<organism evidence="3 4">
    <name type="scientific">Variovorax paradoxus</name>
    <dbReference type="NCBI Taxonomy" id="34073"/>
    <lineage>
        <taxon>Bacteria</taxon>
        <taxon>Pseudomonadati</taxon>
        <taxon>Pseudomonadota</taxon>
        <taxon>Betaproteobacteria</taxon>
        <taxon>Burkholderiales</taxon>
        <taxon>Comamonadaceae</taxon>
        <taxon>Variovorax</taxon>
    </lineage>
</organism>
<dbReference type="PANTHER" id="PTHR34075">
    <property type="entry name" value="BLR3430 PROTEIN"/>
    <property type="match status" value="1"/>
</dbReference>
<dbReference type="AlphaFoldDB" id="A0AAW8EPD4"/>
<name>A0AAW8EPD4_VARPD</name>
<evidence type="ECO:0000259" key="2">
    <source>
        <dbReference type="Pfam" id="PF12172"/>
    </source>
</evidence>
<dbReference type="InterPro" id="IPR052513">
    <property type="entry name" value="Thioester_dehydratase-like"/>
</dbReference>
<sequence>MTETSTPYRKPLPVVDVWSRPFWNACREHRLLMQRDKATGEFWFPPSPVAPRTLSKEWEWAELSGLGTVTSWVVFHQKYYAGFADELPYNVAMVQLDEGPFIFTNLVGIANDEIRIGQRVRVTFRDANEQVSIPVFAPVGEDAR</sequence>
<evidence type="ECO:0000313" key="4">
    <source>
        <dbReference type="Proteomes" id="UP001224845"/>
    </source>
</evidence>
<reference evidence="3" key="1">
    <citation type="submission" date="2023-07" db="EMBL/GenBank/DDBJ databases">
        <title>Sorghum-associated microbial communities from plants grown in Nebraska, USA.</title>
        <authorList>
            <person name="Schachtman D."/>
        </authorList>
    </citation>
    <scope>NUCLEOTIDE SEQUENCE</scope>
    <source>
        <strain evidence="3">DS3315</strain>
    </source>
</reference>
<protein>
    <submittedName>
        <fullName evidence="3">OB-fold protein</fullName>
    </submittedName>
</protein>
<proteinExistence type="predicted"/>
<dbReference type="InterPro" id="IPR002878">
    <property type="entry name" value="ChsH2_C"/>
</dbReference>
<gene>
    <name evidence="3" type="ORF">J2W39_006119</name>
</gene>
<comment type="caution">
    <text evidence="3">The sequence shown here is derived from an EMBL/GenBank/DDBJ whole genome shotgun (WGS) entry which is preliminary data.</text>
</comment>
<feature type="domain" description="ChsH2 rubredoxin-like zinc ribbon" evidence="2">
    <location>
        <begin position="23"/>
        <end position="49"/>
    </location>
</feature>
<evidence type="ECO:0000313" key="3">
    <source>
        <dbReference type="EMBL" id="MDP9974835.1"/>
    </source>
</evidence>
<dbReference type="RefSeq" id="WP_307596871.1">
    <property type="nucleotide sequence ID" value="NZ_JAUSRV010000020.1"/>
</dbReference>
<dbReference type="InterPro" id="IPR022002">
    <property type="entry name" value="ChsH2_Znr"/>
</dbReference>
<dbReference type="Pfam" id="PF12172">
    <property type="entry name" value="zf-ChsH2"/>
    <property type="match status" value="1"/>
</dbReference>
<dbReference type="EMBL" id="JAUSRV010000020">
    <property type="protein sequence ID" value="MDP9974835.1"/>
    <property type="molecule type" value="Genomic_DNA"/>
</dbReference>
<evidence type="ECO:0000259" key="1">
    <source>
        <dbReference type="Pfam" id="PF01796"/>
    </source>
</evidence>
<dbReference type="Pfam" id="PF01796">
    <property type="entry name" value="OB_ChsH2_C"/>
    <property type="match status" value="1"/>
</dbReference>
<dbReference type="InterPro" id="IPR012340">
    <property type="entry name" value="NA-bd_OB-fold"/>
</dbReference>
<dbReference type="Proteomes" id="UP001224845">
    <property type="component" value="Unassembled WGS sequence"/>
</dbReference>
<dbReference type="PANTHER" id="PTHR34075:SF5">
    <property type="entry name" value="BLR3430 PROTEIN"/>
    <property type="match status" value="1"/>
</dbReference>
<dbReference type="SUPFAM" id="SSF50249">
    <property type="entry name" value="Nucleic acid-binding proteins"/>
    <property type="match status" value="1"/>
</dbReference>
<feature type="domain" description="ChsH2 C-terminal OB-fold" evidence="1">
    <location>
        <begin position="60"/>
        <end position="125"/>
    </location>
</feature>
<dbReference type="Gene3D" id="6.10.30.10">
    <property type="match status" value="1"/>
</dbReference>
<accession>A0AAW8EPD4</accession>